<dbReference type="CDD" id="cd06325">
    <property type="entry name" value="PBP1_ABC_unchar_transporter"/>
    <property type="match status" value="1"/>
</dbReference>
<name>F4GJF0_PARC1</name>
<keyword evidence="3" id="KW-1185">Reference proteome</keyword>
<evidence type="ECO:0000313" key="2">
    <source>
        <dbReference type="EMBL" id="AEC02215.1"/>
    </source>
</evidence>
<organism evidence="2 3">
    <name type="scientific">Parasphaerochaeta coccoides (strain ATCC BAA-1237 / DSM 17374 / SPN1)</name>
    <name type="common">Sphaerochaeta coccoides</name>
    <dbReference type="NCBI Taxonomy" id="760011"/>
    <lineage>
        <taxon>Bacteria</taxon>
        <taxon>Pseudomonadati</taxon>
        <taxon>Spirochaetota</taxon>
        <taxon>Spirochaetia</taxon>
        <taxon>Spirochaetales</taxon>
        <taxon>Sphaerochaetaceae</taxon>
        <taxon>Parasphaerochaeta</taxon>
    </lineage>
</organism>
<dbReference type="AlphaFoldDB" id="F4GJF0"/>
<protein>
    <submittedName>
        <fullName evidence="2">ABC transporter substrate binding protein</fullName>
    </submittedName>
</protein>
<dbReference type="PANTHER" id="PTHR35271:SF1">
    <property type="entry name" value="ABC TRANSPORTER, SUBSTRATE-BINDING LIPOPROTEIN"/>
    <property type="match status" value="1"/>
</dbReference>
<dbReference type="OrthoDB" id="9776955at2"/>
<dbReference type="InterPro" id="IPR007487">
    <property type="entry name" value="ABC_transpt-TYRBP-like"/>
</dbReference>
<dbReference type="SUPFAM" id="SSF53822">
    <property type="entry name" value="Periplasmic binding protein-like I"/>
    <property type="match status" value="1"/>
</dbReference>
<evidence type="ECO:0000313" key="3">
    <source>
        <dbReference type="Proteomes" id="UP000007939"/>
    </source>
</evidence>
<dbReference type="KEGG" id="scc:Spico_0992"/>
<sequence length="340" mass="35109">MKKTLKKAGGILLLAVGVCASLWAGGTSEAPSAGKKAGVTKIGVSKLLAHPALDAAEQGMVDYLKQTGLSVSFDSQNANGEIATASSIAQKFKNDRADIVVGIATPSAQALANVFTDIPVVFTAVTDPVAAGLVASATAGGGNVTGVSDANPIKEQLELFKRLTGARTIGMIYSSGEANAIVQMEEAQIAASELGMAFVPVAIANSAEVKLAAQSIIDRIDAVYIATDNTVVSAIASVSDVCMKAGKPLFNADTTSSDGIDFFLSWGFNYYSLGVATGKLVERIINGENPGSIPTVFLSDPSEFELWVNLDVAGKLGLTVPQDILDAAKVIVQDGRKITR</sequence>
<dbReference type="HOGENOM" id="CLU_058196_0_0_12"/>
<proteinExistence type="predicted"/>
<gene>
    <name evidence="2" type="ordered locus">Spico_0992</name>
</gene>
<keyword evidence="1" id="KW-0732">Signal</keyword>
<dbReference type="PANTHER" id="PTHR35271">
    <property type="entry name" value="ABC TRANSPORTER, SUBSTRATE-BINDING LIPOPROTEIN-RELATED"/>
    <property type="match status" value="1"/>
</dbReference>
<dbReference type="Gene3D" id="3.40.50.2300">
    <property type="match status" value="2"/>
</dbReference>
<reference evidence="3" key="1">
    <citation type="submission" date="2011-04" db="EMBL/GenBank/DDBJ databases">
        <title>The complete genome of Spirochaeta coccoides DSM 17374.</title>
        <authorList>
            <person name="Lucas S."/>
            <person name="Copeland A."/>
            <person name="Lapidus A."/>
            <person name="Bruce D."/>
            <person name="Goodwin L."/>
            <person name="Pitluck S."/>
            <person name="Peters L."/>
            <person name="Kyrpides N."/>
            <person name="Mavromatis K."/>
            <person name="Pagani I."/>
            <person name="Ivanova N."/>
            <person name="Ovchinnikova G."/>
            <person name="Lu M."/>
            <person name="Detter J.C."/>
            <person name="Tapia R."/>
            <person name="Han C."/>
            <person name="Land M."/>
            <person name="Hauser L."/>
            <person name="Markowitz V."/>
            <person name="Cheng J.-F."/>
            <person name="Hugenholtz P."/>
            <person name="Woyke T."/>
            <person name="Wu D."/>
            <person name="Spring S."/>
            <person name="Schroeder M."/>
            <person name="Brambilla E."/>
            <person name="Klenk H.-P."/>
            <person name="Eisen J.A."/>
        </authorList>
    </citation>
    <scope>NUCLEOTIDE SEQUENCE [LARGE SCALE GENOMIC DNA]</scope>
    <source>
        <strain evidence="3">ATCC BAA-1237 / DSM 17374 / SPN1</strain>
    </source>
</reference>
<evidence type="ECO:0000256" key="1">
    <source>
        <dbReference type="SAM" id="SignalP"/>
    </source>
</evidence>
<dbReference type="EMBL" id="CP002659">
    <property type="protein sequence ID" value="AEC02215.1"/>
    <property type="molecule type" value="Genomic_DNA"/>
</dbReference>
<dbReference type="STRING" id="760011.Spico_0992"/>
<accession>F4GJF0</accession>
<feature type="chain" id="PRO_5003308534" evidence="1">
    <location>
        <begin position="25"/>
        <end position="340"/>
    </location>
</feature>
<dbReference type="Proteomes" id="UP000007939">
    <property type="component" value="Chromosome"/>
</dbReference>
<reference evidence="2 3" key="2">
    <citation type="journal article" date="2012" name="Stand. Genomic Sci.">
        <title>Complete genome sequence of the termite hindgut bacterium Spirochaeta coccoides type strain (SPN1(T)), reclassification in the genus Sphaerochaeta as Sphaerochaeta coccoides comb. nov. and emendations of the family Spirochaetaceae and the genus Sphaerochaeta.</title>
        <authorList>
            <person name="Abt B."/>
            <person name="Han C."/>
            <person name="Scheuner C."/>
            <person name="Lu M."/>
            <person name="Lapidus A."/>
            <person name="Nolan M."/>
            <person name="Lucas S."/>
            <person name="Hammon N."/>
            <person name="Deshpande S."/>
            <person name="Cheng J.F."/>
            <person name="Tapia R."/>
            <person name="Goodwin L.A."/>
            <person name="Pitluck S."/>
            <person name="Liolios K."/>
            <person name="Pagani I."/>
            <person name="Ivanova N."/>
            <person name="Mavromatis K."/>
            <person name="Mikhailova N."/>
            <person name="Huntemann M."/>
            <person name="Pati A."/>
            <person name="Chen A."/>
            <person name="Palaniappan K."/>
            <person name="Land M."/>
            <person name="Hauser L."/>
            <person name="Brambilla E.M."/>
            <person name="Rohde M."/>
            <person name="Spring S."/>
            <person name="Gronow S."/>
            <person name="Goker M."/>
            <person name="Woyke T."/>
            <person name="Bristow J."/>
            <person name="Eisen J.A."/>
            <person name="Markowitz V."/>
            <person name="Hugenholtz P."/>
            <person name="Kyrpides N.C."/>
            <person name="Klenk H.P."/>
            <person name="Detter J.C."/>
        </authorList>
    </citation>
    <scope>NUCLEOTIDE SEQUENCE [LARGE SCALE GENOMIC DNA]</scope>
    <source>
        <strain evidence="3">ATCC BAA-1237 / DSM 17374 / SPN1</strain>
    </source>
</reference>
<dbReference type="RefSeq" id="WP_013739610.1">
    <property type="nucleotide sequence ID" value="NC_015436.1"/>
</dbReference>
<feature type="signal peptide" evidence="1">
    <location>
        <begin position="1"/>
        <end position="24"/>
    </location>
</feature>
<dbReference type="eggNOG" id="COG2984">
    <property type="taxonomic scope" value="Bacteria"/>
</dbReference>
<dbReference type="InterPro" id="IPR028082">
    <property type="entry name" value="Peripla_BP_I"/>
</dbReference>
<dbReference type="Pfam" id="PF04392">
    <property type="entry name" value="ABC_sub_bind"/>
    <property type="match status" value="1"/>
</dbReference>